<keyword evidence="2" id="KW-1185">Reference proteome</keyword>
<organism evidence="1 2">
    <name type="scientific">Dentiradicibacter hellwigii</name>
    <dbReference type="NCBI Taxonomy" id="3149053"/>
    <lineage>
        <taxon>Bacteria</taxon>
        <taxon>Pseudomonadati</taxon>
        <taxon>Pseudomonadota</taxon>
        <taxon>Betaproteobacteria</taxon>
        <taxon>Rhodocyclales</taxon>
        <taxon>Rhodocyclaceae</taxon>
        <taxon>Dentiradicibacter</taxon>
    </lineage>
</organism>
<protein>
    <submittedName>
        <fullName evidence="1">Type VI secretion system accessory protein TagJ</fullName>
    </submittedName>
</protein>
<proteinExistence type="predicted"/>
<dbReference type="InterPro" id="IPR011990">
    <property type="entry name" value="TPR-like_helical_dom_sf"/>
</dbReference>
<sequence length="259" mass="29533">MIVFDNSRFQEQLQAITNCIKAEPLNASHRMALANLRLLMADYTKALQQMQAACQIEPQWQASAYLAKTLIQAEHLRTAVFNGKIKPDLVLPPPAWLPTIIDALAADYHAAADMRVKALEQAEENPGILNGNQSFEWLADGDSRLGPIFEVIIAGNYYWVPMEQVYEIQFQPIEQPLDLLWRTIKINCHGAQIVERICHMPMRYPVKEGQIPSDQYATQWFEIPGMEDAWTGIGQRVWFTDQTTLPIEQAYSIKFSVNK</sequence>
<reference evidence="2" key="1">
    <citation type="submission" date="2024-06" db="EMBL/GenBank/DDBJ databases">
        <title>Radixoralia hellwigii gen. nov., sp nov., isolated from a root canal in the human oral cavity.</title>
        <authorList>
            <person name="Bartsch S."/>
            <person name="Wittmer A."/>
            <person name="Schulz A.-K."/>
            <person name="Neumann-Schaal M."/>
            <person name="Wolf J."/>
            <person name="Gronow S."/>
            <person name="Tennert C."/>
            <person name="Haecker G."/>
            <person name="Cieplik F."/>
            <person name="Al-Ahmad A."/>
        </authorList>
    </citation>
    <scope>NUCLEOTIDE SEQUENCE [LARGE SCALE GENOMIC DNA]</scope>
    <source>
        <strain evidence="2">Wk13</strain>
    </source>
</reference>
<dbReference type="RefSeq" id="WP_418891109.1">
    <property type="nucleotide sequence ID" value="NZ_JBEUWX010000002.1"/>
</dbReference>
<dbReference type="Pfam" id="PF07024">
    <property type="entry name" value="ImpE"/>
    <property type="match status" value="1"/>
</dbReference>
<accession>A0ABV4UEY8</accession>
<gene>
    <name evidence="1" type="ORF">ABCS64_06790</name>
</gene>
<dbReference type="SUPFAM" id="SSF144059">
    <property type="entry name" value="ImpE-like"/>
    <property type="match status" value="1"/>
</dbReference>
<dbReference type="PIRSF" id="PIRSF029288">
    <property type="entry name" value="SciE_ImpE"/>
    <property type="match status" value="1"/>
</dbReference>
<dbReference type="Gene3D" id="1.25.40.10">
    <property type="entry name" value="Tetratricopeptide repeat domain"/>
    <property type="match status" value="1"/>
</dbReference>
<dbReference type="InterPro" id="IPR009211">
    <property type="entry name" value="TagJ"/>
</dbReference>
<name>A0ABV4UEY8_9RHOO</name>
<evidence type="ECO:0000313" key="2">
    <source>
        <dbReference type="Proteomes" id="UP001574673"/>
    </source>
</evidence>
<evidence type="ECO:0000313" key="1">
    <source>
        <dbReference type="EMBL" id="MFA9950023.1"/>
    </source>
</evidence>
<dbReference type="Proteomes" id="UP001574673">
    <property type="component" value="Unassembled WGS sequence"/>
</dbReference>
<dbReference type="EMBL" id="JBEUWX010000002">
    <property type="protein sequence ID" value="MFA9950023.1"/>
    <property type="molecule type" value="Genomic_DNA"/>
</dbReference>
<comment type="caution">
    <text evidence="1">The sequence shown here is derived from an EMBL/GenBank/DDBJ whole genome shotgun (WGS) entry which is preliminary data.</text>
</comment>